<evidence type="ECO:0000259" key="5">
    <source>
        <dbReference type="PROSITE" id="PS50600"/>
    </source>
</evidence>
<dbReference type="GO" id="GO:0005634">
    <property type="term" value="C:nucleus"/>
    <property type="evidence" value="ECO:0007669"/>
    <property type="project" value="TreeGrafter"/>
</dbReference>
<keyword evidence="3" id="KW-0378">Hydrolase</keyword>
<dbReference type="InterPro" id="IPR038765">
    <property type="entry name" value="Papain-like_cys_pep_sf"/>
</dbReference>
<evidence type="ECO:0000256" key="1">
    <source>
        <dbReference type="ARBA" id="ARBA00005234"/>
    </source>
</evidence>
<dbReference type="GO" id="GO:0006508">
    <property type="term" value="P:proteolysis"/>
    <property type="evidence" value="ECO:0007669"/>
    <property type="project" value="UniProtKB-KW"/>
</dbReference>
<dbReference type="SUPFAM" id="SSF54001">
    <property type="entry name" value="Cysteine proteinases"/>
    <property type="match status" value="1"/>
</dbReference>
<dbReference type="GO" id="GO:0016929">
    <property type="term" value="F:deSUMOylase activity"/>
    <property type="evidence" value="ECO:0007669"/>
    <property type="project" value="TreeGrafter"/>
</dbReference>
<gene>
    <name evidence="6" type="ORF">CEURO_LOCUS18754</name>
</gene>
<name>A0A9P1EJN6_CUSEU</name>
<reference evidence="6" key="1">
    <citation type="submission" date="2022-07" db="EMBL/GenBank/DDBJ databases">
        <authorList>
            <person name="Macas J."/>
            <person name="Novak P."/>
            <person name="Neumann P."/>
        </authorList>
    </citation>
    <scope>NUCLEOTIDE SEQUENCE</scope>
</reference>
<sequence>MDALSYLLLKDCASDKPYKLISPYFAHQVMTKDYKDENAWTADRCLPSVDWRGLQKVFVPLNVDGMHWVLAEVDLHAKLVRVYDSMRTSRSMLHAAHLCERLPLLFRFIQAHPDLSKVEHWNAQLAADVPQQEGGTVCGLMVVCYVEALLLGLPLTPHCEYANVATKRWHFALRLWSLRKPVS</sequence>
<organism evidence="6 7">
    <name type="scientific">Cuscuta europaea</name>
    <name type="common">European dodder</name>
    <dbReference type="NCBI Taxonomy" id="41803"/>
    <lineage>
        <taxon>Eukaryota</taxon>
        <taxon>Viridiplantae</taxon>
        <taxon>Streptophyta</taxon>
        <taxon>Embryophyta</taxon>
        <taxon>Tracheophyta</taxon>
        <taxon>Spermatophyta</taxon>
        <taxon>Magnoliopsida</taxon>
        <taxon>eudicotyledons</taxon>
        <taxon>Gunneridae</taxon>
        <taxon>Pentapetalae</taxon>
        <taxon>asterids</taxon>
        <taxon>lamiids</taxon>
        <taxon>Solanales</taxon>
        <taxon>Convolvulaceae</taxon>
        <taxon>Cuscuteae</taxon>
        <taxon>Cuscuta</taxon>
        <taxon>Cuscuta subgen. Cuscuta</taxon>
    </lineage>
</organism>
<dbReference type="Gene3D" id="3.40.395.10">
    <property type="entry name" value="Adenoviral Proteinase, Chain A"/>
    <property type="match status" value="1"/>
</dbReference>
<dbReference type="Proteomes" id="UP001152484">
    <property type="component" value="Unassembled WGS sequence"/>
</dbReference>
<evidence type="ECO:0000313" key="6">
    <source>
        <dbReference type="EMBL" id="CAH9110192.1"/>
    </source>
</evidence>
<evidence type="ECO:0000256" key="2">
    <source>
        <dbReference type="ARBA" id="ARBA00022670"/>
    </source>
</evidence>
<dbReference type="GO" id="GO:0016926">
    <property type="term" value="P:protein desumoylation"/>
    <property type="evidence" value="ECO:0007669"/>
    <property type="project" value="TreeGrafter"/>
</dbReference>
<dbReference type="EMBL" id="CAMAPE010000053">
    <property type="protein sequence ID" value="CAH9110192.1"/>
    <property type="molecule type" value="Genomic_DNA"/>
</dbReference>
<feature type="domain" description="Ubiquitin-like protease family profile" evidence="5">
    <location>
        <begin position="1"/>
        <end position="149"/>
    </location>
</feature>
<comment type="similarity">
    <text evidence="1">Belongs to the peptidase C48 family.</text>
</comment>
<dbReference type="PANTHER" id="PTHR12606:SF141">
    <property type="entry name" value="GH15225P-RELATED"/>
    <property type="match status" value="1"/>
</dbReference>
<dbReference type="Pfam" id="PF02902">
    <property type="entry name" value="Peptidase_C48"/>
    <property type="match status" value="1"/>
</dbReference>
<comment type="caution">
    <text evidence="6">The sequence shown here is derived from an EMBL/GenBank/DDBJ whole genome shotgun (WGS) entry which is preliminary data.</text>
</comment>
<proteinExistence type="inferred from homology"/>
<dbReference type="InterPro" id="IPR003653">
    <property type="entry name" value="Peptidase_C48_C"/>
</dbReference>
<keyword evidence="4" id="KW-0788">Thiol protease</keyword>
<keyword evidence="2" id="KW-0645">Protease</keyword>
<protein>
    <recommendedName>
        <fullName evidence="5">Ubiquitin-like protease family profile domain-containing protein</fullName>
    </recommendedName>
</protein>
<keyword evidence="7" id="KW-1185">Reference proteome</keyword>
<evidence type="ECO:0000256" key="3">
    <source>
        <dbReference type="ARBA" id="ARBA00022801"/>
    </source>
</evidence>
<evidence type="ECO:0000313" key="7">
    <source>
        <dbReference type="Proteomes" id="UP001152484"/>
    </source>
</evidence>
<evidence type="ECO:0000256" key="4">
    <source>
        <dbReference type="ARBA" id="ARBA00022807"/>
    </source>
</evidence>
<dbReference type="PROSITE" id="PS50600">
    <property type="entry name" value="ULP_PROTEASE"/>
    <property type="match status" value="1"/>
</dbReference>
<dbReference type="PANTHER" id="PTHR12606">
    <property type="entry name" value="SENTRIN/SUMO-SPECIFIC PROTEASE"/>
    <property type="match status" value="1"/>
</dbReference>
<dbReference type="AlphaFoldDB" id="A0A9P1EJN6"/>
<accession>A0A9P1EJN6</accession>
<dbReference type="OrthoDB" id="1304502at2759"/>